<feature type="domain" description="BTB" evidence="1">
    <location>
        <begin position="1"/>
        <end position="58"/>
    </location>
</feature>
<evidence type="ECO:0000313" key="2">
    <source>
        <dbReference type="EMBL" id="CAD9761538.1"/>
    </source>
</evidence>
<dbReference type="PROSITE" id="PS50097">
    <property type="entry name" value="BTB"/>
    <property type="match status" value="1"/>
</dbReference>
<dbReference type="InterPro" id="IPR000210">
    <property type="entry name" value="BTB/POZ_dom"/>
</dbReference>
<dbReference type="AlphaFoldDB" id="A0A7S2XAX2"/>
<dbReference type="InterPro" id="IPR011333">
    <property type="entry name" value="SKP1/BTB/POZ_sf"/>
</dbReference>
<name>A0A7S2XAX2_9EUKA</name>
<sequence length="298" mass="35006">MAHKSVLRASPFWKTMLDSRFKEGLTKGPVTVKLGDAGATEVRIVKKYLYTGYLPLGTYLYRGFQPSEKQRKMMEEGDKTMSFQSLFGVFQISLTWQLESLTQILVQRMSRYMKEPKFIHVYTGMCNILEDNPYRKKFRDEFWHKLKMGSRVPSSWHASLPALSLLTNEREFLHAVNVIRWRMKPTDVNVVNKALVDAVLGFYGYEGRLAEYVERKLFVATKQKSTEKSLTLPRKMTWEDVPDYCFYESGGLKYESGYRRLCRNREQAADEDDWEEEDYDYVKLEHGVEFNVGGRRLR</sequence>
<dbReference type="Gene3D" id="3.30.710.10">
    <property type="entry name" value="Potassium Channel Kv1.1, Chain A"/>
    <property type="match status" value="1"/>
</dbReference>
<accession>A0A7S2XAX2</accession>
<reference evidence="2" key="1">
    <citation type="submission" date="2021-01" db="EMBL/GenBank/DDBJ databases">
        <authorList>
            <person name="Corre E."/>
            <person name="Pelletier E."/>
            <person name="Niang G."/>
            <person name="Scheremetjew M."/>
            <person name="Finn R."/>
            <person name="Kale V."/>
            <person name="Holt S."/>
            <person name="Cochrane G."/>
            <person name="Meng A."/>
            <person name="Brown T."/>
            <person name="Cohen L."/>
        </authorList>
    </citation>
    <scope>NUCLEOTIDE SEQUENCE</scope>
    <source>
        <strain evidence="2">CCMP622</strain>
    </source>
</reference>
<gene>
    <name evidence="2" type="ORF">LSP00402_LOCUS8723</name>
</gene>
<dbReference type="CDD" id="cd18186">
    <property type="entry name" value="BTB_POZ_ZBTB_KLHL-like"/>
    <property type="match status" value="1"/>
</dbReference>
<protein>
    <recommendedName>
        <fullName evidence="1">BTB domain-containing protein</fullName>
    </recommendedName>
</protein>
<dbReference type="EMBL" id="HBHP01013924">
    <property type="protein sequence ID" value="CAD9761538.1"/>
    <property type="molecule type" value="Transcribed_RNA"/>
</dbReference>
<evidence type="ECO:0000259" key="1">
    <source>
        <dbReference type="PROSITE" id="PS50097"/>
    </source>
</evidence>
<proteinExistence type="predicted"/>
<organism evidence="2">
    <name type="scientific">Lotharella oceanica</name>
    <dbReference type="NCBI Taxonomy" id="641309"/>
    <lineage>
        <taxon>Eukaryota</taxon>
        <taxon>Sar</taxon>
        <taxon>Rhizaria</taxon>
        <taxon>Cercozoa</taxon>
        <taxon>Chlorarachniophyceae</taxon>
        <taxon>Lotharella</taxon>
    </lineage>
</organism>